<sequence length="307" mass="34211">GSPVAVCFPIKQPGHSTPVRPVIDLKAFNGAIGIPSSYSGLSTGRFFRAQRMLFGLVCGPACLEEATHHFDSVIARSFLKADLSYHAWYYDDLSLIGYQLRLNEEGELEIRCQCKPLPDVDPHRLTKRIIYSIAGHFTDLIKLHPECRSICDALRSVAGPLPDWDTAIPKGERLDSLQALLSSLQYYLPNGSCIHQGSLRASNLLLCTDAAASAMGYSIVVGNDTLEETSRRWSQRELPWHINRKEARSLAEGLSSVVTWHEERGLSFKTVDMYIDSSTVYRWCTGSPLALKTKTVERQAITRLLNS</sequence>
<dbReference type="AlphaFoldDB" id="A0A7J6S629"/>
<protein>
    <submittedName>
        <fullName evidence="1">Uncharacterized protein</fullName>
    </submittedName>
</protein>
<comment type="caution">
    <text evidence="1">The sequence shown here is derived from an EMBL/GenBank/DDBJ whole genome shotgun (WGS) entry which is preliminary data.</text>
</comment>
<dbReference type="EMBL" id="JABANM010017264">
    <property type="protein sequence ID" value="KAF4728065.1"/>
    <property type="molecule type" value="Genomic_DNA"/>
</dbReference>
<proteinExistence type="predicted"/>
<feature type="non-terminal residue" evidence="1">
    <location>
        <position position="307"/>
    </location>
</feature>
<gene>
    <name evidence="1" type="ORF">FOZ62_003278</name>
</gene>
<evidence type="ECO:0000313" key="2">
    <source>
        <dbReference type="Proteomes" id="UP000574390"/>
    </source>
</evidence>
<organism evidence="1 2">
    <name type="scientific">Perkinsus olseni</name>
    <name type="common">Perkinsus atlanticus</name>
    <dbReference type="NCBI Taxonomy" id="32597"/>
    <lineage>
        <taxon>Eukaryota</taxon>
        <taxon>Sar</taxon>
        <taxon>Alveolata</taxon>
        <taxon>Perkinsozoa</taxon>
        <taxon>Perkinsea</taxon>
        <taxon>Perkinsida</taxon>
        <taxon>Perkinsidae</taxon>
        <taxon>Perkinsus</taxon>
    </lineage>
</organism>
<accession>A0A7J6S629</accession>
<evidence type="ECO:0000313" key="1">
    <source>
        <dbReference type="EMBL" id="KAF4728065.1"/>
    </source>
</evidence>
<dbReference type="SUPFAM" id="SSF56672">
    <property type="entry name" value="DNA/RNA polymerases"/>
    <property type="match status" value="1"/>
</dbReference>
<dbReference type="Proteomes" id="UP000574390">
    <property type="component" value="Unassembled WGS sequence"/>
</dbReference>
<dbReference type="InterPro" id="IPR043502">
    <property type="entry name" value="DNA/RNA_pol_sf"/>
</dbReference>
<name>A0A7J6S629_PEROL</name>
<feature type="non-terminal residue" evidence="1">
    <location>
        <position position="1"/>
    </location>
</feature>
<reference evidence="1 2" key="1">
    <citation type="submission" date="2020-04" db="EMBL/GenBank/DDBJ databases">
        <title>Perkinsus olseni comparative genomics.</title>
        <authorList>
            <person name="Bogema D.R."/>
        </authorList>
    </citation>
    <scope>NUCLEOTIDE SEQUENCE [LARGE SCALE GENOMIC DNA]</scope>
    <source>
        <strain evidence="1">ATCC PRA-205</strain>
    </source>
</reference>